<name>A0AAU9JIP9_9CILI</name>
<feature type="signal peptide" evidence="1">
    <location>
        <begin position="1"/>
        <end position="19"/>
    </location>
</feature>
<evidence type="ECO:0000256" key="1">
    <source>
        <dbReference type="SAM" id="SignalP"/>
    </source>
</evidence>
<keyword evidence="3" id="KW-1185">Reference proteome</keyword>
<comment type="caution">
    <text evidence="2">The sequence shown here is derived from an EMBL/GenBank/DDBJ whole genome shotgun (WGS) entry which is preliminary data.</text>
</comment>
<accession>A0AAU9JIP9</accession>
<keyword evidence="1" id="KW-0732">Signal</keyword>
<gene>
    <name evidence="2" type="ORF">BSTOLATCC_MIC38874</name>
</gene>
<feature type="chain" id="PRO_5043684152" evidence="1">
    <location>
        <begin position="20"/>
        <end position="83"/>
    </location>
</feature>
<sequence>MIALLMLYAWLLMLSHNLGVQIWRFVAVASSITKFQLDINTLANISNNYALMANTSSPKHKAFFQKSLDDQNSSLPDDGGKTS</sequence>
<protein>
    <submittedName>
        <fullName evidence="2">Uncharacterized protein</fullName>
    </submittedName>
</protein>
<proteinExistence type="predicted"/>
<reference evidence="2" key="1">
    <citation type="submission" date="2021-09" db="EMBL/GenBank/DDBJ databases">
        <authorList>
            <consortium name="AG Swart"/>
            <person name="Singh M."/>
            <person name="Singh A."/>
            <person name="Seah K."/>
            <person name="Emmerich C."/>
        </authorList>
    </citation>
    <scope>NUCLEOTIDE SEQUENCE</scope>
    <source>
        <strain evidence="2">ATCC30299</strain>
    </source>
</reference>
<dbReference type="Proteomes" id="UP001162131">
    <property type="component" value="Unassembled WGS sequence"/>
</dbReference>
<evidence type="ECO:0000313" key="2">
    <source>
        <dbReference type="EMBL" id="CAG9325567.1"/>
    </source>
</evidence>
<organism evidence="2 3">
    <name type="scientific">Blepharisma stoltei</name>
    <dbReference type="NCBI Taxonomy" id="1481888"/>
    <lineage>
        <taxon>Eukaryota</taxon>
        <taxon>Sar</taxon>
        <taxon>Alveolata</taxon>
        <taxon>Ciliophora</taxon>
        <taxon>Postciliodesmatophora</taxon>
        <taxon>Heterotrichea</taxon>
        <taxon>Heterotrichida</taxon>
        <taxon>Blepharismidae</taxon>
        <taxon>Blepharisma</taxon>
    </lineage>
</organism>
<evidence type="ECO:0000313" key="3">
    <source>
        <dbReference type="Proteomes" id="UP001162131"/>
    </source>
</evidence>
<dbReference type="EMBL" id="CAJZBQ010000038">
    <property type="protein sequence ID" value="CAG9325567.1"/>
    <property type="molecule type" value="Genomic_DNA"/>
</dbReference>
<dbReference type="AlphaFoldDB" id="A0AAU9JIP9"/>